<name>A0A8C4WQP6_9SAUR</name>
<proteinExistence type="predicted"/>
<protein>
    <submittedName>
        <fullName evidence="2">Uncharacterized protein</fullName>
    </submittedName>
</protein>
<evidence type="ECO:0000256" key="1">
    <source>
        <dbReference type="SAM" id="MobiDB-lite"/>
    </source>
</evidence>
<dbReference type="Proteomes" id="UP000694390">
    <property type="component" value="Unassembled WGS sequence"/>
</dbReference>
<dbReference type="GeneTree" id="ENSGT00960000192282"/>
<keyword evidence="3" id="KW-1185">Reference proteome</keyword>
<sequence>MQRRLCRRIGSVEESDLSRFLTGPGRPSLVSAPRRGQIRLVQGGGAASVQVVQTLSDSDDDNDSAWEGRLGDRYNPPVDSAPDTRDVESNEIKTQIQLANGMLGCRRADRSIPQLLRQLSAQPAGVH</sequence>
<organism evidence="2 3">
    <name type="scientific">Gopherus evgoodei</name>
    <name type="common">Goodes thornscrub tortoise</name>
    <dbReference type="NCBI Taxonomy" id="1825980"/>
    <lineage>
        <taxon>Eukaryota</taxon>
        <taxon>Metazoa</taxon>
        <taxon>Chordata</taxon>
        <taxon>Craniata</taxon>
        <taxon>Vertebrata</taxon>
        <taxon>Euteleostomi</taxon>
        <taxon>Archelosauria</taxon>
        <taxon>Testudinata</taxon>
        <taxon>Testudines</taxon>
        <taxon>Cryptodira</taxon>
        <taxon>Durocryptodira</taxon>
        <taxon>Testudinoidea</taxon>
        <taxon>Testudinidae</taxon>
        <taxon>Gopherus</taxon>
    </lineage>
</organism>
<dbReference type="AlphaFoldDB" id="A0A8C4WQP6"/>
<evidence type="ECO:0000313" key="3">
    <source>
        <dbReference type="Proteomes" id="UP000694390"/>
    </source>
</evidence>
<accession>A0A8C4WQP6</accession>
<dbReference type="Ensembl" id="ENSGEVT00005019938.1">
    <property type="protein sequence ID" value="ENSGEVP00005018982.1"/>
    <property type="gene ID" value="ENSGEVG00005013439.1"/>
</dbReference>
<reference evidence="2" key="1">
    <citation type="submission" date="2025-08" db="UniProtKB">
        <authorList>
            <consortium name="Ensembl"/>
        </authorList>
    </citation>
    <scope>IDENTIFICATION</scope>
</reference>
<feature type="region of interest" description="Disordered" evidence="1">
    <location>
        <begin position="55"/>
        <end position="89"/>
    </location>
</feature>
<evidence type="ECO:0000313" key="2">
    <source>
        <dbReference type="Ensembl" id="ENSGEVP00005018982.1"/>
    </source>
</evidence>
<dbReference type="OrthoDB" id="63070at2759"/>
<reference evidence="2" key="2">
    <citation type="submission" date="2025-09" db="UniProtKB">
        <authorList>
            <consortium name="Ensembl"/>
        </authorList>
    </citation>
    <scope>IDENTIFICATION</scope>
</reference>